<evidence type="ECO:0000256" key="1">
    <source>
        <dbReference type="ARBA" id="ARBA00023002"/>
    </source>
</evidence>
<name>A0A7T1T2P3_9ACTN</name>
<keyword evidence="5" id="KW-1185">Reference proteome</keyword>
<proteinExistence type="predicted"/>
<dbReference type="PANTHER" id="PTHR43476">
    <property type="entry name" value="3-(3-HYDROXY-PHENYL)PROPIONATE/3-HYDROXYCINNAMIC ACID HYDROXYLASE"/>
    <property type="match status" value="1"/>
</dbReference>
<evidence type="ECO:0000313" key="4">
    <source>
        <dbReference type="EMBL" id="QPP05297.1"/>
    </source>
</evidence>
<dbReference type="InterPro" id="IPR050631">
    <property type="entry name" value="PheA/TfdB_FAD_monoxygenase"/>
</dbReference>
<keyword evidence="1" id="KW-0560">Oxidoreductase</keyword>
<dbReference type="GO" id="GO:0008688">
    <property type="term" value="F:3-(3-hydroxyphenyl)propionate hydroxylase activity"/>
    <property type="evidence" value="ECO:0007669"/>
    <property type="project" value="TreeGrafter"/>
</dbReference>
<feature type="region of interest" description="Disordered" evidence="2">
    <location>
        <begin position="541"/>
        <end position="563"/>
    </location>
</feature>
<dbReference type="NCBIfam" id="NF004831">
    <property type="entry name" value="PRK06183.1-5"/>
    <property type="match status" value="1"/>
</dbReference>
<dbReference type="GO" id="GO:0019622">
    <property type="term" value="P:3-(3-hydroxy)phenylpropionate catabolic process"/>
    <property type="evidence" value="ECO:0007669"/>
    <property type="project" value="TreeGrafter"/>
</dbReference>
<evidence type="ECO:0000313" key="5">
    <source>
        <dbReference type="Proteomes" id="UP000595046"/>
    </source>
</evidence>
<dbReference type="EMBL" id="CP048882">
    <property type="protein sequence ID" value="QPP05297.1"/>
    <property type="molecule type" value="Genomic_DNA"/>
</dbReference>
<gene>
    <name evidence="4" type="ORF">G4Z16_01595</name>
</gene>
<accession>A0A7T1T2P3</accession>
<dbReference type="Pfam" id="PF01494">
    <property type="entry name" value="FAD_binding_3"/>
    <property type="match status" value="1"/>
</dbReference>
<dbReference type="SUPFAM" id="SSF51905">
    <property type="entry name" value="FAD/NAD(P)-binding domain"/>
    <property type="match status" value="1"/>
</dbReference>
<sequence>MSAPTEFRTQVAVVGAGPVGATVANYLGLYGVETLLVDRSTDIVDYPRAVGMDDECLRSFQGIGLADEMLADMLQNIPLKMFGADGRCFADIRPATKEFGWPRRNIFMQQLAERTLRKGLERYPHIRPLYGHELIRVEQDGTEVRLHLSGPDGEGALVRAAYVVAADGGRSTIRTQLNIPLVGETSPRKWVVIECDNDPLDAPYTGLHCDPRRPYVCLDLPYNYRRWEFMLFPGEDAEAMLRPERVRELLTGHVPDPAALNVIRARVYTHHSRVASRFVEGRICLVGDAAHLMPPWAGQGMNTGIRDATNVAWKLAAVVSGRAHPRILSTYDTERRAHAKAMVDLSDTLGRILSSTNPWVARPRDILFRGLRLAPAVRDWLVDMRFKPMPRYSERGIVLHRGQEAGKNCAVGRMLVQPKVETSAGLAVHLDDTLGTWFTLIGYGTDPLIHLDDESRAFWDRIGTRYVAVAESRSGRSQGERPTSATDSVVVEDLDGSLRDWFATQPGTMAVIRPDRYVAAVTEPLELASLSCEFERLLSPSRNPKAEDLPSSRSSLEPLGGAS</sequence>
<dbReference type="Gene3D" id="3.50.50.60">
    <property type="entry name" value="FAD/NAD(P)-binding domain"/>
    <property type="match status" value="1"/>
</dbReference>
<dbReference type="InterPro" id="IPR002938">
    <property type="entry name" value="FAD-bd"/>
</dbReference>
<dbReference type="InterPro" id="IPR036188">
    <property type="entry name" value="FAD/NAD-bd_sf"/>
</dbReference>
<dbReference type="RefSeq" id="WP_197348803.1">
    <property type="nucleotide sequence ID" value="NZ_CP048882.1"/>
</dbReference>
<feature type="domain" description="FAD-binding" evidence="3">
    <location>
        <begin position="8"/>
        <end position="345"/>
    </location>
</feature>
<evidence type="ECO:0000256" key="2">
    <source>
        <dbReference type="SAM" id="MobiDB-lite"/>
    </source>
</evidence>
<dbReference type="Proteomes" id="UP000595046">
    <property type="component" value="Chromosome"/>
</dbReference>
<dbReference type="AlphaFoldDB" id="A0A7T1T2P3"/>
<evidence type="ECO:0000259" key="3">
    <source>
        <dbReference type="Pfam" id="PF01494"/>
    </source>
</evidence>
<dbReference type="PANTHER" id="PTHR43476:SF3">
    <property type="entry name" value="FAD-BINDING MONOOXYGENASE"/>
    <property type="match status" value="1"/>
</dbReference>
<protein>
    <submittedName>
        <fullName evidence="4">Bifunctional 3-(3-hydroxy-phenyl)propionate/3-hydroxycinnamic acid hydroxylase</fullName>
    </submittedName>
</protein>
<dbReference type="GO" id="GO:0071949">
    <property type="term" value="F:FAD binding"/>
    <property type="evidence" value="ECO:0007669"/>
    <property type="project" value="InterPro"/>
</dbReference>
<reference evidence="5" key="1">
    <citation type="submission" date="2020-02" db="EMBL/GenBank/DDBJ databases">
        <title>Streptomyces sp. ASO4wet.</title>
        <authorList>
            <person name="Risdian C."/>
            <person name="Landwehr W."/>
            <person name="Schupp P."/>
            <person name="Wink J."/>
        </authorList>
    </citation>
    <scope>NUCLEOTIDE SEQUENCE [LARGE SCALE GENOMIC DNA]</scope>
    <source>
        <strain evidence="5">ASO4wet</strain>
    </source>
</reference>
<dbReference type="PRINTS" id="PR00420">
    <property type="entry name" value="RNGMNOXGNASE"/>
</dbReference>
<organism evidence="4 5">
    <name type="scientific">Streptomyces bathyalis</name>
    <dbReference type="NCBI Taxonomy" id="2710756"/>
    <lineage>
        <taxon>Bacteria</taxon>
        <taxon>Bacillati</taxon>
        <taxon>Actinomycetota</taxon>
        <taxon>Actinomycetes</taxon>
        <taxon>Kitasatosporales</taxon>
        <taxon>Streptomycetaceae</taxon>
        <taxon>Streptomyces</taxon>
    </lineage>
</organism>
<dbReference type="KEGG" id="sbat:G4Z16_01595"/>
<dbReference type="Gene3D" id="3.30.70.2450">
    <property type="match status" value="1"/>
</dbReference>